<organism evidence="1 2">
    <name type="scientific">Methylobacterium radiotolerans</name>
    <dbReference type="NCBI Taxonomy" id="31998"/>
    <lineage>
        <taxon>Bacteria</taxon>
        <taxon>Pseudomonadati</taxon>
        <taxon>Pseudomonadota</taxon>
        <taxon>Alphaproteobacteria</taxon>
        <taxon>Hyphomicrobiales</taxon>
        <taxon>Methylobacteriaceae</taxon>
        <taxon>Methylobacterium</taxon>
    </lineage>
</organism>
<gene>
    <name evidence="1" type="ORF">ABIC20_005126</name>
</gene>
<accession>A0ABV2NMR6</accession>
<dbReference type="RefSeq" id="WP_012319471.1">
    <property type="nucleotide sequence ID" value="NZ_BJXP01000082.1"/>
</dbReference>
<comment type="caution">
    <text evidence="1">The sequence shown here is derived from an EMBL/GenBank/DDBJ whole genome shotgun (WGS) entry which is preliminary data.</text>
</comment>
<dbReference type="EMBL" id="JBEPNW010000002">
    <property type="protein sequence ID" value="MET3867817.1"/>
    <property type="molecule type" value="Genomic_DNA"/>
</dbReference>
<evidence type="ECO:0000313" key="1">
    <source>
        <dbReference type="EMBL" id="MET3867817.1"/>
    </source>
</evidence>
<protein>
    <recommendedName>
        <fullName evidence="3">DUF2267 domain-containing protein</fullName>
    </recommendedName>
</protein>
<reference evidence="1 2" key="1">
    <citation type="submission" date="2024-06" db="EMBL/GenBank/DDBJ databases">
        <title>Genomics of switchgrass bacterial isolates.</title>
        <authorList>
            <person name="Shade A."/>
        </authorList>
    </citation>
    <scope>NUCLEOTIDE SEQUENCE [LARGE SCALE GENOMIC DNA]</scope>
    <source>
        <strain evidence="1 2">PvP084</strain>
    </source>
</reference>
<dbReference type="Proteomes" id="UP001549119">
    <property type="component" value="Unassembled WGS sequence"/>
</dbReference>
<dbReference type="GeneID" id="6138545"/>
<keyword evidence="2" id="KW-1185">Reference proteome</keyword>
<evidence type="ECO:0000313" key="2">
    <source>
        <dbReference type="Proteomes" id="UP001549119"/>
    </source>
</evidence>
<evidence type="ECO:0008006" key="3">
    <source>
        <dbReference type="Google" id="ProtNLM"/>
    </source>
</evidence>
<proteinExistence type="predicted"/>
<sequence>MSETDPSADRAATIERLSERLSGFVQGIGMSGADAREIIDRVIASDPQAGDGDLMAKARTWMLIALG</sequence>
<name>A0ABV2NMR6_9HYPH</name>